<keyword evidence="1" id="KW-0472">Membrane</keyword>
<feature type="signal peptide" evidence="2">
    <location>
        <begin position="1"/>
        <end position="16"/>
    </location>
</feature>
<comment type="caution">
    <text evidence="3">The sequence shown here is derived from an EMBL/GenBank/DDBJ whole genome shotgun (WGS) entry which is preliminary data.</text>
</comment>
<feature type="chain" id="PRO_5043392849" description="Neoxanthin synthase" evidence="2">
    <location>
        <begin position="17"/>
        <end position="242"/>
    </location>
</feature>
<keyword evidence="1" id="KW-1133">Transmembrane helix</keyword>
<dbReference type="Pfam" id="PF14108">
    <property type="entry name" value="ABA4-like"/>
    <property type="match status" value="1"/>
</dbReference>
<dbReference type="Proteomes" id="UP001152523">
    <property type="component" value="Unassembled WGS sequence"/>
</dbReference>
<keyword evidence="4" id="KW-1185">Reference proteome</keyword>
<keyword evidence="2" id="KW-0732">Signal</keyword>
<proteinExistence type="predicted"/>
<dbReference type="PANTHER" id="PTHR34543">
    <property type="entry name" value="PROTEIN ABA DEFICIENT 4, CHLOROPLASTIC"/>
    <property type="match status" value="1"/>
</dbReference>
<dbReference type="AlphaFoldDB" id="A0AAV0D2I4"/>
<evidence type="ECO:0000256" key="1">
    <source>
        <dbReference type="SAM" id="Phobius"/>
    </source>
</evidence>
<evidence type="ECO:0008006" key="5">
    <source>
        <dbReference type="Google" id="ProtNLM"/>
    </source>
</evidence>
<evidence type="ECO:0000313" key="4">
    <source>
        <dbReference type="Proteomes" id="UP001152523"/>
    </source>
</evidence>
<dbReference type="InterPro" id="IPR025461">
    <property type="entry name" value="ABA4-like"/>
</dbReference>
<gene>
    <name evidence="3" type="ORF">CEPIT_LOCUS9978</name>
</gene>
<keyword evidence="1" id="KW-0812">Transmembrane</keyword>
<evidence type="ECO:0000256" key="2">
    <source>
        <dbReference type="SAM" id="SignalP"/>
    </source>
</evidence>
<dbReference type="PANTHER" id="PTHR34543:SF1">
    <property type="entry name" value="PROTEIN ABA DEFICIENT 4, CHLOROPLASTIC"/>
    <property type="match status" value="1"/>
</dbReference>
<feature type="transmembrane region" description="Helical" evidence="1">
    <location>
        <begin position="128"/>
        <end position="147"/>
    </location>
</feature>
<feature type="transmembrane region" description="Helical" evidence="1">
    <location>
        <begin position="211"/>
        <end position="232"/>
    </location>
</feature>
<dbReference type="EMBL" id="CAMAPF010000057">
    <property type="protein sequence ID" value="CAH9086955.1"/>
    <property type="molecule type" value="Genomic_DNA"/>
</dbReference>
<sequence>MAAFSCFAFPLISVSSQLNYCPSLGSKGNQNSVIVTARTANHRLYYQKIGKGNLWSECSFLGKSGASVQPIFGRKSLHRKKFGVSASFLAASQIASSAFTWGTVAVLPFYTFMVVAPRSDLTKKLMGNGTPFVALGVVYAYLLYLSWTPDTLRFMFSSKYWLPELPGMAQMFANEMTLASAWIHLLVVDLYAAKQVYEDGMQNDVEIRHSVLLCLLCCPIGILVHIITKALVNSQKGKRTIQ</sequence>
<reference evidence="3" key="1">
    <citation type="submission" date="2022-07" db="EMBL/GenBank/DDBJ databases">
        <authorList>
            <person name="Macas J."/>
            <person name="Novak P."/>
            <person name="Neumann P."/>
        </authorList>
    </citation>
    <scope>NUCLEOTIDE SEQUENCE</scope>
</reference>
<accession>A0AAV0D2I4</accession>
<feature type="transmembrane region" description="Helical" evidence="1">
    <location>
        <begin position="98"/>
        <end position="116"/>
    </location>
</feature>
<feature type="transmembrane region" description="Helical" evidence="1">
    <location>
        <begin position="167"/>
        <end position="191"/>
    </location>
</feature>
<organism evidence="3 4">
    <name type="scientific">Cuscuta epithymum</name>
    <dbReference type="NCBI Taxonomy" id="186058"/>
    <lineage>
        <taxon>Eukaryota</taxon>
        <taxon>Viridiplantae</taxon>
        <taxon>Streptophyta</taxon>
        <taxon>Embryophyta</taxon>
        <taxon>Tracheophyta</taxon>
        <taxon>Spermatophyta</taxon>
        <taxon>Magnoliopsida</taxon>
        <taxon>eudicotyledons</taxon>
        <taxon>Gunneridae</taxon>
        <taxon>Pentapetalae</taxon>
        <taxon>asterids</taxon>
        <taxon>lamiids</taxon>
        <taxon>Solanales</taxon>
        <taxon>Convolvulaceae</taxon>
        <taxon>Cuscuteae</taxon>
        <taxon>Cuscuta</taxon>
        <taxon>Cuscuta subgen. Cuscuta</taxon>
    </lineage>
</organism>
<protein>
    <recommendedName>
        <fullName evidence="5">Neoxanthin synthase</fullName>
    </recommendedName>
</protein>
<name>A0AAV0D2I4_9ASTE</name>
<evidence type="ECO:0000313" key="3">
    <source>
        <dbReference type="EMBL" id="CAH9086955.1"/>
    </source>
</evidence>